<proteinExistence type="predicted"/>
<evidence type="ECO:0008006" key="4">
    <source>
        <dbReference type="Google" id="ProtNLM"/>
    </source>
</evidence>
<dbReference type="Proteomes" id="UP001222325">
    <property type="component" value="Unassembled WGS sequence"/>
</dbReference>
<reference evidence="2" key="1">
    <citation type="submission" date="2023-03" db="EMBL/GenBank/DDBJ databases">
        <title>Massive genome expansion in bonnet fungi (Mycena s.s.) driven by repeated elements and novel gene families across ecological guilds.</title>
        <authorList>
            <consortium name="Lawrence Berkeley National Laboratory"/>
            <person name="Harder C.B."/>
            <person name="Miyauchi S."/>
            <person name="Viragh M."/>
            <person name="Kuo A."/>
            <person name="Thoen E."/>
            <person name="Andreopoulos B."/>
            <person name="Lu D."/>
            <person name="Skrede I."/>
            <person name="Drula E."/>
            <person name="Henrissat B."/>
            <person name="Morin E."/>
            <person name="Kohler A."/>
            <person name="Barry K."/>
            <person name="LaButti K."/>
            <person name="Morin E."/>
            <person name="Salamov A."/>
            <person name="Lipzen A."/>
            <person name="Mereny Z."/>
            <person name="Hegedus B."/>
            <person name="Baldrian P."/>
            <person name="Stursova M."/>
            <person name="Weitz H."/>
            <person name="Taylor A."/>
            <person name="Grigoriev I.V."/>
            <person name="Nagy L.G."/>
            <person name="Martin F."/>
            <person name="Kauserud H."/>
        </authorList>
    </citation>
    <scope>NUCLEOTIDE SEQUENCE</scope>
    <source>
        <strain evidence="2">CBHHK173m</strain>
    </source>
</reference>
<name>A0AAD6UC37_9AGAR</name>
<dbReference type="AlphaFoldDB" id="A0AAD6UC37"/>
<evidence type="ECO:0000256" key="1">
    <source>
        <dbReference type="SAM" id="SignalP"/>
    </source>
</evidence>
<accession>A0AAD6UC37</accession>
<dbReference type="EMBL" id="JARJCN010000018">
    <property type="protein sequence ID" value="KAJ7092477.1"/>
    <property type="molecule type" value="Genomic_DNA"/>
</dbReference>
<sequence length="149" mass="16421">MTSRSCDGIICFMFLLHRASCCSGGERVDSASRKGVDKVVKGAGSSKARLADLLELIERCRLIGPLRQIPGNGRRCDVFQTSRTTVVTAIVPVASVPRYQRTCRGRSGHRPRTRSLFRSFVHPGLVSETTIQSKLNAGNTIWRPKHQGI</sequence>
<evidence type="ECO:0000313" key="3">
    <source>
        <dbReference type="Proteomes" id="UP001222325"/>
    </source>
</evidence>
<evidence type="ECO:0000313" key="2">
    <source>
        <dbReference type="EMBL" id="KAJ7092477.1"/>
    </source>
</evidence>
<keyword evidence="3" id="KW-1185">Reference proteome</keyword>
<feature type="signal peptide" evidence="1">
    <location>
        <begin position="1"/>
        <end position="21"/>
    </location>
</feature>
<organism evidence="2 3">
    <name type="scientific">Mycena belliarum</name>
    <dbReference type="NCBI Taxonomy" id="1033014"/>
    <lineage>
        <taxon>Eukaryota</taxon>
        <taxon>Fungi</taxon>
        <taxon>Dikarya</taxon>
        <taxon>Basidiomycota</taxon>
        <taxon>Agaricomycotina</taxon>
        <taxon>Agaricomycetes</taxon>
        <taxon>Agaricomycetidae</taxon>
        <taxon>Agaricales</taxon>
        <taxon>Marasmiineae</taxon>
        <taxon>Mycenaceae</taxon>
        <taxon>Mycena</taxon>
    </lineage>
</organism>
<comment type="caution">
    <text evidence="2">The sequence shown here is derived from an EMBL/GenBank/DDBJ whole genome shotgun (WGS) entry which is preliminary data.</text>
</comment>
<protein>
    <recommendedName>
        <fullName evidence="4">Secreted protein</fullName>
    </recommendedName>
</protein>
<keyword evidence="1" id="KW-0732">Signal</keyword>
<feature type="chain" id="PRO_5042035094" description="Secreted protein" evidence="1">
    <location>
        <begin position="22"/>
        <end position="149"/>
    </location>
</feature>
<gene>
    <name evidence="2" type="ORF">B0H15DRAFT_175651</name>
</gene>